<evidence type="ECO:0000259" key="8">
    <source>
        <dbReference type="PROSITE" id="PS50853"/>
    </source>
</evidence>
<dbReference type="PROSITE" id="PS50853">
    <property type="entry name" value="FN3"/>
    <property type="match status" value="1"/>
</dbReference>
<dbReference type="SUPFAM" id="SSF49265">
    <property type="entry name" value="Fibronectin type III"/>
    <property type="match status" value="1"/>
</dbReference>
<feature type="domain" description="Fibronectin type-III" evidence="8">
    <location>
        <begin position="148"/>
        <end position="246"/>
    </location>
</feature>
<keyword evidence="2" id="KW-0812">Transmembrane</keyword>
<dbReference type="PANTHER" id="PTHR23037">
    <property type="entry name" value="CYTOKINE RECEPTOR"/>
    <property type="match status" value="1"/>
</dbReference>
<gene>
    <name evidence="9" type="primary">Lepr_1</name>
    <name evidence="9" type="ORF">GTO96_0008800</name>
</gene>
<feature type="non-terminal residue" evidence="9">
    <location>
        <position position="280"/>
    </location>
</feature>
<evidence type="ECO:0000256" key="7">
    <source>
        <dbReference type="ARBA" id="ARBA00023180"/>
    </source>
</evidence>
<dbReference type="Gene3D" id="2.60.40.10">
    <property type="entry name" value="Immunoglobulins"/>
    <property type="match status" value="2"/>
</dbReference>
<reference evidence="9 10" key="1">
    <citation type="journal article" date="2021" name="Cell">
        <title>Tracing the genetic footprints of vertebrate landing in non-teleost ray-finned fishes.</title>
        <authorList>
            <person name="Bi X."/>
            <person name="Wang K."/>
            <person name="Yang L."/>
            <person name="Pan H."/>
            <person name="Jiang H."/>
            <person name="Wei Q."/>
            <person name="Fang M."/>
            <person name="Yu H."/>
            <person name="Zhu C."/>
            <person name="Cai Y."/>
            <person name="He Y."/>
            <person name="Gan X."/>
            <person name="Zeng H."/>
            <person name="Yu D."/>
            <person name="Zhu Y."/>
            <person name="Jiang H."/>
            <person name="Qiu Q."/>
            <person name="Yang H."/>
            <person name="Zhang Y.E."/>
            <person name="Wang W."/>
            <person name="Zhu M."/>
            <person name="He S."/>
            <person name="Zhang G."/>
        </authorList>
    </citation>
    <scope>NUCLEOTIDE SEQUENCE [LARGE SCALE GENOMIC DNA]</scope>
    <source>
        <strain evidence="9">Bchr_013</strain>
    </source>
</reference>
<evidence type="ECO:0000256" key="2">
    <source>
        <dbReference type="ARBA" id="ARBA00022692"/>
    </source>
</evidence>
<evidence type="ECO:0000256" key="1">
    <source>
        <dbReference type="ARBA" id="ARBA00004479"/>
    </source>
</evidence>
<dbReference type="EMBL" id="JAATIS010004524">
    <property type="protein sequence ID" value="KAG2461776.1"/>
    <property type="molecule type" value="Genomic_DNA"/>
</dbReference>
<keyword evidence="6" id="KW-0675">Receptor</keyword>
<dbReference type="InterPro" id="IPR010457">
    <property type="entry name" value="IgC2-like_lig-bd"/>
</dbReference>
<keyword evidence="10" id="KW-1185">Reference proteome</keyword>
<feature type="non-terminal residue" evidence="9">
    <location>
        <position position="1"/>
    </location>
</feature>
<keyword evidence="3" id="KW-0732">Signal</keyword>
<sequence>MTGRVRPRRLRELGGLGGKLPGMSILVIREAKSPRLEGLPNQSQGSGDVTYIPPKVLTTAGSNVTVNCIFNNRNLKKNKIVWWLNTSEKIPEQLYSVVDDHVSTITLVNIRPSKPKTFDLLQCCEQYEEHSDCNYRYAEIYAIVRPHPPFNIKAEITQATGLLNISWERTQLPTYDLQYEVNFKEDGKNSKWKTHNSTINTSVLIQVTDPCVVYVVQLRCRRLQNDRAFLPGNYSLGMLSCRGPPGQLGGALGRQPYYIKEACLAWIPGYASSNLEVLWS</sequence>
<dbReference type="Proteomes" id="UP000886611">
    <property type="component" value="Unassembled WGS sequence"/>
</dbReference>
<keyword evidence="5" id="KW-0472">Membrane</keyword>
<dbReference type="InterPro" id="IPR036116">
    <property type="entry name" value="FN3_sf"/>
</dbReference>
<dbReference type="GO" id="GO:0004896">
    <property type="term" value="F:cytokine receptor activity"/>
    <property type="evidence" value="ECO:0007669"/>
    <property type="project" value="TreeGrafter"/>
</dbReference>
<evidence type="ECO:0000256" key="4">
    <source>
        <dbReference type="ARBA" id="ARBA00022989"/>
    </source>
</evidence>
<protein>
    <submittedName>
        <fullName evidence="9">LEPR protein</fullName>
    </submittedName>
</protein>
<accession>A0A8X8BPM4</accession>
<name>A0A8X8BPM4_POLSE</name>
<keyword evidence="4" id="KW-1133">Transmembrane helix</keyword>
<dbReference type="InterPro" id="IPR013783">
    <property type="entry name" value="Ig-like_fold"/>
</dbReference>
<comment type="caution">
    <text evidence="9">The sequence shown here is derived from an EMBL/GenBank/DDBJ whole genome shotgun (WGS) entry which is preliminary data.</text>
</comment>
<dbReference type="PANTHER" id="PTHR23037:SF44">
    <property type="entry name" value="LEPTIN RECEPTOR"/>
    <property type="match status" value="1"/>
</dbReference>
<evidence type="ECO:0000256" key="5">
    <source>
        <dbReference type="ARBA" id="ARBA00023136"/>
    </source>
</evidence>
<dbReference type="InterPro" id="IPR003961">
    <property type="entry name" value="FN3_dom"/>
</dbReference>
<comment type="subcellular location">
    <subcellularLocation>
        <location evidence="1">Membrane</location>
        <topology evidence="1">Single-pass type I membrane protein</topology>
    </subcellularLocation>
</comment>
<dbReference type="Pfam" id="PF06328">
    <property type="entry name" value="Lep_receptor_Ig"/>
    <property type="match status" value="1"/>
</dbReference>
<evidence type="ECO:0000313" key="9">
    <source>
        <dbReference type="EMBL" id="KAG2461776.1"/>
    </source>
</evidence>
<evidence type="ECO:0000256" key="3">
    <source>
        <dbReference type="ARBA" id="ARBA00022729"/>
    </source>
</evidence>
<dbReference type="AlphaFoldDB" id="A0A8X8BPM4"/>
<keyword evidence="7" id="KW-0325">Glycoprotein</keyword>
<evidence type="ECO:0000313" key="10">
    <source>
        <dbReference type="Proteomes" id="UP000886611"/>
    </source>
</evidence>
<proteinExistence type="predicted"/>
<evidence type="ECO:0000256" key="6">
    <source>
        <dbReference type="ARBA" id="ARBA00023170"/>
    </source>
</evidence>
<organism evidence="9 10">
    <name type="scientific">Polypterus senegalus</name>
    <name type="common">Senegal bichir</name>
    <dbReference type="NCBI Taxonomy" id="55291"/>
    <lineage>
        <taxon>Eukaryota</taxon>
        <taxon>Metazoa</taxon>
        <taxon>Chordata</taxon>
        <taxon>Craniata</taxon>
        <taxon>Vertebrata</taxon>
        <taxon>Euteleostomi</taxon>
        <taxon>Actinopterygii</taxon>
        <taxon>Polypteriformes</taxon>
        <taxon>Polypteridae</taxon>
        <taxon>Polypterus</taxon>
    </lineage>
</organism>
<dbReference type="GO" id="GO:0009897">
    <property type="term" value="C:external side of plasma membrane"/>
    <property type="evidence" value="ECO:0007669"/>
    <property type="project" value="TreeGrafter"/>
</dbReference>